<protein>
    <submittedName>
        <fullName evidence="4">CBS domain-containing protein</fullName>
    </submittedName>
</protein>
<dbReference type="EMBL" id="DQSV01000056">
    <property type="protein sequence ID" value="HIP17263.1"/>
    <property type="molecule type" value="Genomic_DNA"/>
</dbReference>
<dbReference type="InterPro" id="IPR046342">
    <property type="entry name" value="CBS_dom_sf"/>
</dbReference>
<reference evidence="4" key="1">
    <citation type="journal article" date="2020" name="ISME J.">
        <title>Gammaproteobacteria mediating utilization of methyl-, sulfur- and petroleum organic compounds in deep ocean hydrothermal plumes.</title>
        <authorList>
            <person name="Zhou Z."/>
            <person name="Liu Y."/>
            <person name="Pan J."/>
            <person name="Cron B.R."/>
            <person name="Toner B.M."/>
            <person name="Anantharaman K."/>
            <person name="Breier J.A."/>
            <person name="Dick G.J."/>
            <person name="Li M."/>
        </authorList>
    </citation>
    <scope>NUCLEOTIDE SEQUENCE</scope>
    <source>
        <strain evidence="4">SZUA-1385</strain>
    </source>
</reference>
<organism evidence="4 5">
    <name type="scientific">Methanothermococcus okinawensis</name>
    <dbReference type="NCBI Taxonomy" id="155863"/>
    <lineage>
        <taxon>Archaea</taxon>
        <taxon>Methanobacteriati</taxon>
        <taxon>Methanobacteriota</taxon>
        <taxon>Methanomada group</taxon>
        <taxon>Methanococci</taxon>
        <taxon>Methanococcales</taxon>
        <taxon>Methanococcaceae</taxon>
        <taxon>Methanothermococcus</taxon>
    </lineage>
</organism>
<dbReference type="InterPro" id="IPR016486">
    <property type="entry name" value="UCP006591_CBS"/>
</dbReference>
<dbReference type="SMART" id="SM00116">
    <property type="entry name" value="CBS"/>
    <property type="match status" value="2"/>
</dbReference>
<comment type="caution">
    <text evidence="4">The sequence shown here is derived from an EMBL/GenBank/DDBJ whole genome shotgun (WGS) entry which is preliminary data.</text>
</comment>
<dbReference type="InterPro" id="IPR051462">
    <property type="entry name" value="CBS_domain-containing"/>
</dbReference>
<evidence type="ECO:0000313" key="4">
    <source>
        <dbReference type="EMBL" id="HIP17263.1"/>
    </source>
</evidence>
<dbReference type="Pfam" id="PF00571">
    <property type="entry name" value="CBS"/>
    <property type="match status" value="2"/>
</dbReference>
<sequence length="209" mass="23930">MKVKDLMDIQFLKLYKDYSVKKAIDLMYKKKRYSAPVLDKEDKLIGWVMAIDLAIVEDRSIPVSKIMHPLEDTVVVYENDPAREVVLKFVKYKVMSIPVLNKGGKIVGMVRNCDITKTLAHLYDIPVYKLFKILEKELNGVTWRELMEAAARVTKNTTGEVISPEEYEKRIMNTTFGQALWACGGLEKFFAGLIKIGEIVIARKIARAR</sequence>
<dbReference type="SUPFAM" id="SSF54631">
    <property type="entry name" value="CBS-domain pair"/>
    <property type="match status" value="1"/>
</dbReference>
<feature type="domain" description="CBS" evidence="3">
    <location>
        <begin position="67"/>
        <end position="127"/>
    </location>
</feature>
<dbReference type="AlphaFoldDB" id="A0A832YS86"/>
<proteinExistence type="predicted"/>
<keyword evidence="1" id="KW-0677">Repeat</keyword>
<dbReference type="PANTHER" id="PTHR48108:SF35">
    <property type="entry name" value="ZINC METALLOPROTEASE MJ0392"/>
    <property type="match status" value="1"/>
</dbReference>
<name>A0A832YS86_9EURY</name>
<evidence type="ECO:0000313" key="5">
    <source>
        <dbReference type="Proteomes" id="UP000605144"/>
    </source>
</evidence>
<feature type="domain" description="CBS" evidence="3">
    <location>
        <begin position="7"/>
        <end position="63"/>
    </location>
</feature>
<evidence type="ECO:0000256" key="2">
    <source>
        <dbReference type="PROSITE-ProRule" id="PRU00703"/>
    </source>
</evidence>
<dbReference type="PIRSF" id="PIRSF006591">
    <property type="entry name" value="UCP006591_CBS_MJ1004"/>
    <property type="match status" value="1"/>
</dbReference>
<dbReference type="PROSITE" id="PS51371">
    <property type="entry name" value="CBS"/>
    <property type="match status" value="2"/>
</dbReference>
<gene>
    <name evidence="4" type="ORF">EYG76_03035</name>
</gene>
<evidence type="ECO:0000259" key="3">
    <source>
        <dbReference type="PROSITE" id="PS51371"/>
    </source>
</evidence>
<keyword evidence="2" id="KW-0129">CBS domain</keyword>
<accession>A0A832YS86</accession>
<dbReference type="PANTHER" id="PTHR48108">
    <property type="entry name" value="CBS DOMAIN-CONTAINING PROTEIN CBSX2, CHLOROPLASTIC"/>
    <property type="match status" value="1"/>
</dbReference>
<dbReference type="InterPro" id="IPR000644">
    <property type="entry name" value="CBS_dom"/>
</dbReference>
<evidence type="ECO:0000256" key="1">
    <source>
        <dbReference type="ARBA" id="ARBA00022737"/>
    </source>
</evidence>
<dbReference type="Proteomes" id="UP000605144">
    <property type="component" value="Unassembled WGS sequence"/>
</dbReference>
<dbReference type="Gene3D" id="3.10.580.10">
    <property type="entry name" value="CBS-domain"/>
    <property type="match status" value="1"/>
</dbReference>